<organism evidence="2 3">
    <name type="scientific">Mytilus coruscus</name>
    <name type="common">Sea mussel</name>
    <dbReference type="NCBI Taxonomy" id="42192"/>
    <lineage>
        <taxon>Eukaryota</taxon>
        <taxon>Metazoa</taxon>
        <taxon>Spiralia</taxon>
        <taxon>Lophotrochozoa</taxon>
        <taxon>Mollusca</taxon>
        <taxon>Bivalvia</taxon>
        <taxon>Autobranchia</taxon>
        <taxon>Pteriomorphia</taxon>
        <taxon>Mytilida</taxon>
        <taxon>Mytiloidea</taxon>
        <taxon>Mytilidae</taxon>
        <taxon>Mytilinae</taxon>
        <taxon>Mytilus</taxon>
    </lineage>
</organism>
<name>A0A6J8AZZ3_MYTCO</name>
<dbReference type="EMBL" id="CACVKT020002189">
    <property type="protein sequence ID" value="CAC5376477.1"/>
    <property type="molecule type" value="Genomic_DNA"/>
</dbReference>
<keyword evidence="3" id="KW-1185">Reference proteome</keyword>
<proteinExistence type="predicted"/>
<evidence type="ECO:0000313" key="3">
    <source>
        <dbReference type="Proteomes" id="UP000507470"/>
    </source>
</evidence>
<dbReference type="Proteomes" id="UP000507470">
    <property type="component" value="Unassembled WGS sequence"/>
</dbReference>
<dbReference type="AlphaFoldDB" id="A0A6J8AZZ3"/>
<evidence type="ECO:0000313" key="2">
    <source>
        <dbReference type="EMBL" id="CAC5376477.1"/>
    </source>
</evidence>
<feature type="region of interest" description="Disordered" evidence="1">
    <location>
        <begin position="173"/>
        <end position="208"/>
    </location>
</feature>
<accession>A0A6J8AZZ3</accession>
<protein>
    <submittedName>
        <fullName evidence="2">Uncharacterized protein</fullName>
    </submittedName>
</protein>
<sequence>MPSLLHAAVTIFYLWGIILGCTYNYGMFSLETCKGEKRRTCDDKSTLVNGLNELYCSPNMMRVTFPNIGNDKQLFIRQSCCPNLSKLMVKVGIECPTVITDNKEQIVQLIAPILTTITSGHSSYSKFTTKHQTDPIASDESIHVHPASKQHFIASHTSQDYVQPTFKQQHFTASHDSVNPTSKQQHFTVSHDSVNPKSKQQHFTASHDSVNPTAALYCQS</sequence>
<gene>
    <name evidence="2" type="ORF">MCOR_13118</name>
</gene>
<reference evidence="2 3" key="1">
    <citation type="submission" date="2020-06" db="EMBL/GenBank/DDBJ databases">
        <authorList>
            <person name="Li R."/>
            <person name="Bekaert M."/>
        </authorList>
    </citation>
    <scope>NUCLEOTIDE SEQUENCE [LARGE SCALE GENOMIC DNA]</scope>
    <source>
        <strain evidence="3">wild</strain>
    </source>
</reference>
<evidence type="ECO:0000256" key="1">
    <source>
        <dbReference type="SAM" id="MobiDB-lite"/>
    </source>
</evidence>